<dbReference type="Proteomes" id="UP000271603">
    <property type="component" value="Chromosome"/>
</dbReference>
<dbReference type="InterPro" id="IPR027417">
    <property type="entry name" value="P-loop_NTPase"/>
</dbReference>
<organism evidence="1 2">
    <name type="scientific">Serratia rubidaea</name>
    <name type="common">Serratia marinorubra</name>
    <dbReference type="NCBI Taxonomy" id="61652"/>
    <lineage>
        <taxon>Bacteria</taxon>
        <taxon>Pseudomonadati</taxon>
        <taxon>Pseudomonadota</taxon>
        <taxon>Gammaproteobacteria</taxon>
        <taxon>Enterobacterales</taxon>
        <taxon>Yersiniaceae</taxon>
        <taxon>Serratia</taxon>
    </lineage>
</organism>
<dbReference type="EMBL" id="LR134155">
    <property type="protein sequence ID" value="VEA71590.1"/>
    <property type="molecule type" value="Genomic_DNA"/>
</dbReference>
<dbReference type="SUPFAM" id="SSF52540">
    <property type="entry name" value="P-loop containing nucleoside triphosphate hydrolases"/>
    <property type="match status" value="1"/>
</dbReference>
<protein>
    <submittedName>
        <fullName evidence="1">Flp pilus assembly protein, ATPase CpaE</fullName>
    </submittedName>
</protein>
<accession>A0A3S4FYD6</accession>
<gene>
    <name evidence="1" type="ORF">NCTC9419_03154</name>
</gene>
<sequence>MLLFPQQKEEKSAQTDKVFYILSARDAVNKQLTQQLSQAGFNKVETVTWAPGQPSDMTLSSHAWGVIIDIGALQQADDIVLSIQGIVPRGVWCCAVGDSDSISLAQAFARHGVHYFYLHAQADELVQAAAAGTAAKVRRASVNIGILGCKGGIGNTTIAYQLVNRLVQLRQKPTLFIQGKSGSRDLDLLFDKKFTQSLMPISRYLDAMSWTDASFPDLDSESFEKYNFVIFEESINSADKEQLRRIVERTSCLILMLDRSMSSVRTVRQIAEIHDVICRTQNTPRRLFICLNDSRPVTSEMLGIEDLQLLLGRKVDIVFPWRNARTDTRFSALRFRPKKEQLETLLQQVLGEFPQPKGSRFRWLPEIKRRS</sequence>
<evidence type="ECO:0000313" key="2">
    <source>
        <dbReference type="Proteomes" id="UP000271603"/>
    </source>
</evidence>
<proteinExistence type="predicted"/>
<dbReference type="STRING" id="61652.AXX16_0026"/>
<name>A0A3S4FYD6_SERRU</name>
<dbReference type="AlphaFoldDB" id="A0A3S4FYD6"/>
<reference evidence="1 2" key="1">
    <citation type="submission" date="2018-12" db="EMBL/GenBank/DDBJ databases">
        <authorList>
            <consortium name="Pathogen Informatics"/>
        </authorList>
    </citation>
    <scope>NUCLEOTIDE SEQUENCE [LARGE SCALE GENOMIC DNA]</scope>
    <source>
        <strain evidence="1 2">NCTC9419</strain>
    </source>
</reference>
<evidence type="ECO:0000313" key="1">
    <source>
        <dbReference type="EMBL" id="VEA71590.1"/>
    </source>
</evidence>